<dbReference type="InterPro" id="IPR036873">
    <property type="entry name" value="Rhodanese-like_dom_sf"/>
</dbReference>
<dbReference type="InterPro" id="IPR050229">
    <property type="entry name" value="GlpE_sulfurtransferase"/>
</dbReference>
<dbReference type="SUPFAM" id="SSF52821">
    <property type="entry name" value="Rhodanese/Cell cycle control phosphatase"/>
    <property type="match status" value="1"/>
</dbReference>
<evidence type="ECO:0000313" key="2">
    <source>
        <dbReference type="EMBL" id="GII75711.1"/>
    </source>
</evidence>
<comment type="caution">
    <text evidence="2">The sequence shown here is derived from an EMBL/GenBank/DDBJ whole genome shotgun (WGS) entry which is preliminary data.</text>
</comment>
<dbReference type="Gene3D" id="6.10.140.1340">
    <property type="match status" value="1"/>
</dbReference>
<dbReference type="CDD" id="cd00158">
    <property type="entry name" value="RHOD"/>
    <property type="match status" value="1"/>
</dbReference>
<dbReference type="AlphaFoldDB" id="A0A919QX31"/>
<dbReference type="PROSITE" id="PS50206">
    <property type="entry name" value="RHODANESE_3"/>
    <property type="match status" value="1"/>
</dbReference>
<sequence length="197" mass="20033">MQPDSFTIDPATARALIAQNLDVRVVDVRTPAEFETAHIGGAINLPVDQLDAHASRIVAGIGGPLLLVCQTGNRATRAHRRLSEAGLSEAGPPGAVVLEGGMNAWTATGAPVLRGRRKWDMERQVRLVAGGVVLASIVTGRWLPAARSAGAFVGAGLVGAALTDTCAMGSLLARLPYNRGAGADVDTALAALGGGAA</sequence>
<dbReference type="EMBL" id="BOOU01000010">
    <property type="protein sequence ID" value="GII75711.1"/>
    <property type="molecule type" value="Genomic_DNA"/>
</dbReference>
<reference evidence="2" key="1">
    <citation type="submission" date="2021-01" db="EMBL/GenBank/DDBJ databases">
        <title>Whole genome shotgun sequence of Sphaerisporangium rufum NBRC 109079.</title>
        <authorList>
            <person name="Komaki H."/>
            <person name="Tamura T."/>
        </authorList>
    </citation>
    <scope>NUCLEOTIDE SEQUENCE</scope>
    <source>
        <strain evidence="2">NBRC 109079</strain>
    </source>
</reference>
<dbReference type="RefSeq" id="WP_203982363.1">
    <property type="nucleotide sequence ID" value="NZ_BOOU01000010.1"/>
</dbReference>
<gene>
    <name evidence="2" type="ORF">Sru01_06930</name>
</gene>
<organism evidence="2 3">
    <name type="scientific">Sphaerisporangium rufum</name>
    <dbReference type="NCBI Taxonomy" id="1381558"/>
    <lineage>
        <taxon>Bacteria</taxon>
        <taxon>Bacillati</taxon>
        <taxon>Actinomycetota</taxon>
        <taxon>Actinomycetes</taxon>
        <taxon>Streptosporangiales</taxon>
        <taxon>Streptosporangiaceae</taxon>
        <taxon>Sphaerisporangium</taxon>
    </lineage>
</organism>
<dbReference type="Proteomes" id="UP000655287">
    <property type="component" value="Unassembled WGS sequence"/>
</dbReference>
<dbReference type="PANTHER" id="PTHR43031:SF1">
    <property type="entry name" value="PYRIDINE NUCLEOTIDE-DISULPHIDE OXIDOREDUCTASE"/>
    <property type="match status" value="1"/>
</dbReference>
<name>A0A919QX31_9ACTN</name>
<dbReference type="Pfam" id="PF11127">
    <property type="entry name" value="YgaP-like_TM"/>
    <property type="match status" value="1"/>
</dbReference>
<dbReference type="SMART" id="SM00450">
    <property type="entry name" value="RHOD"/>
    <property type="match status" value="1"/>
</dbReference>
<keyword evidence="3" id="KW-1185">Reference proteome</keyword>
<proteinExistence type="predicted"/>
<dbReference type="PANTHER" id="PTHR43031">
    <property type="entry name" value="FAD-DEPENDENT OXIDOREDUCTASE"/>
    <property type="match status" value="1"/>
</dbReference>
<dbReference type="Gene3D" id="3.40.250.10">
    <property type="entry name" value="Rhodanese-like domain"/>
    <property type="match status" value="1"/>
</dbReference>
<dbReference type="InterPro" id="IPR021309">
    <property type="entry name" value="YgaP-like_TM"/>
</dbReference>
<evidence type="ECO:0000313" key="3">
    <source>
        <dbReference type="Proteomes" id="UP000655287"/>
    </source>
</evidence>
<dbReference type="InterPro" id="IPR001763">
    <property type="entry name" value="Rhodanese-like_dom"/>
</dbReference>
<feature type="domain" description="Rhodanese" evidence="1">
    <location>
        <begin position="22"/>
        <end position="114"/>
    </location>
</feature>
<protein>
    <submittedName>
        <fullName evidence="2">Sulfurtransferase</fullName>
    </submittedName>
</protein>
<dbReference type="Pfam" id="PF00581">
    <property type="entry name" value="Rhodanese"/>
    <property type="match status" value="1"/>
</dbReference>
<evidence type="ECO:0000259" key="1">
    <source>
        <dbReference type="PROSITE" id="PS50206"/>
    </source>
</evidence>
<accession>A0A919QX31</accession>